<sequence length="211" mass="24426">MYLCCSFSSDSNTNSILKRYSDFNDLNQKLIIFGITHPLPPKKFFGNMDPSFIQDRQLRLQTFIDHITQDPAIANALIVQSFFDPAHFLERMHEEALEYVSMQLRSEPKWQIVESLKDFGWRQRKHYSLAKSKVDAKISDHILIMVENGPDIALGERELNSALKTLCTIQHPYIYPTTFALPCEVGALILREFNPEGSLKDYIYKVHLVMI</sequence>
<dbReference type="GO" id="GO:0035091">
    <property type="term" value="F:phosphatidylinositol binding"/>
    <property type="evidence" value="ECO:0007669"/>
    <property type="project" value="InterPro"/>
</dbReference>
<accession>A0AAV7JCQ1</accession>
<feature type="domain" description="PX" evidence="3">
    <location>
        <begin position="1"/>
        <end position="90"/>
    </location>
</feature>
<dbReference type="InterPro" id="IPR036871">
    <property type="entry name" value="PX_dom_sf"/>
</dbReference>
<keyword evidence="2" id="KW-0963">Cytoplasm</keyword>
<name>A0AAV7JCQ1_9METZ</name>
<dbReference type="InterPro" id="IPR001683">
    <property type="entry name" value="PX_dom"/>
</dbReference>
<dbReference type="SUPFAM" id="SSF64268">
    <property type="entry name" value="PX domain"/>
    <property type="match status" value="1"/>
</dbReference>
<evidence type="ECO:0000256" key="1">
    <source>
        <dbReference type="ARBA" id="ARBA00004496"/>
    </source>
</evidence>
<evidence type="ECO:0000313" key="5">
    <source>
        <dbReference type="Proteomes" id="UP001165289"/>
    </source>
</evidence>
<dbReference type="PANTHER" id="PTHR22999:SF40">
    <property type="entry name" value="PX DOMAIN-CONTAINING PROTEIN KINASE-LIKE PROTEIN"/>
    <property type="match status" value="1"/>
</dbReference>
<organism evidence="4 5">
    <name type="scientific">Oopsacas minuta</name>
    <dbReference type="NCBI Taxonomy" id="111878"/>
    <lineage>
        <taxon>Eukaryota</taxon>
        <taxon>Metazoa</taxon>
        <taxon>Porifera</taxon>
        <taxon>Hexactinellida</taxon>
        <taxon>Hexasterophora</taxon>
        <taxon>Lyssacinosida</taxon>
        <taxon>Leucopsacidae</taxon>
        <taxon>Oopsacas</taxon>
    </lineage>
</organism>
<dbReference type="Gene3D" id="3.30.1520.10">
    <property type="entry name" value="Phox-like domain"/>
    <property type="match status" value="1"/>
</dbReference>
<keyword evidence="4" id="KW-0418">Kinase</keyword>
<dbReference type="GO" id="GO:0006622">
    <property type="term" value="P:protein targeting to lysosome"/>
    <property type="evidence" value="ECO:0007669"/>
    <property type="project" value="TreeGrafter"/>
</dbReference>
<dbReference type="GO" id="GO:0008333">
    <property type="term" value="P:endosome to lysosome transport"/>
    <property type="evidence" value="ECO:0007669"/>
    <property type="project" value="TreeGrafter"/>
</dbReference>
<keyword evidence="4" id="KW-0808">Transferase</keyword>
<dbReference type="Proteomes" id="UP001165289">
    <property type="component" value="Unassembled WGS sequence"/>
</dbReference>
<reference evidence="4 5" key="1">
    <citation type="journal article" date="2023" name="BMC Biol.">
        <title>The compact genome of the sponge Oopsacas minuta (Hexactinellida) is lacking key metazoan core genes.</title>
        <authorList>
            <person name="Santini S."/>
            <person name="Schenkelaars Q."/>
            <person name="Jourda C."/>
            <person name="Duchesne M."/>
            <person name="Belahbib H."/>
            <person name="Rocher C."/>
            <person name="Selva M."/>
            <person name="Riesgo A."/>
            <person name="Vervoort M."/>
            <person name="Leys S.P."/>
            <person name="Kodjabachian L."/>
            <person name="Le Bivic A."/>
            <person name="Borchiellini C."/>
            <person name="Claverie J.M."/>
            <person name="Renard E."/>
        </authorList>
    </citation>
    <scope>NUCLEOTIDE SEQUENCE [LARGE SCALE GENOMIC DNA]</scope>
    <source>
        <strain evidence="4">SPO-2</strain>
    </source>
</reference>
<dbReference type="InterPro" id="IPR051837">
    <property type="entry name" value="SortingNexin/PXDomain-PKLike"/>
</dbReference>
<dbReference type="PANTHER" id="PTHR22999">
    <property type="entry name" value="PX SERINE/THREONINE KINASE PXK"/>
    <property type="match status" value="1"/>
</dbReference>
<evidence type="ECO:0000313" key="4">
    <source>
        <dbReference type="EMBL" id="KAI6646542.1"/>
    </source>
</evidence>
<keyword evidence="5" id="KW-1185">Reference proteome</keyword>
<dbReference type="GO" id="GO:0016301">
    <property type="term" value="F:kinase activity"/>
    <property type="evidence" value="ECO:0007669"/>
    <property type="project" value="UniProtKB-KW"/>
</dbReference>
<protein>
    <submittedName>
        <fullName evidence="4">PX domain-containing protein kinase-like protein</fullName>
    </submittedName>
</protein>
<dbReference type="Pfam" id="PF00787">
    <property type="entry name" value="PX"/>
    <property type="match status" value="1"/>
</dbReference>
<dbReference type="GO" id="GO:0043271">
    <property type="term" value="P:negative regulation of monoatomic ion transport"/>
    <property type="evidence" value="ECO:0007669"/>
    <property type="project" value="TreeGrafter"/>
</dbReference>
<dbReference type="PROSITE" id="PS50195">
    <property type="entry name" value="PX"/>
    <property type="match status" value="1"/>
</dbReference>
<comment type="subcellular location">
    <subcellularLocation>
        <location evidence="1">Cytoplasm</location>
    </subcellularLocation>
</comment>
<dbReference type="GO" id="GO:0045022">
    <property type="term" value="P:early endosome to late endosome transport"/>
    <property type="evidence" value="ECO:0007669"/>
    <property type="project" value="TreeGrafter"/>
</dbReference>
<dbReference type="AlphaFoldDB" id="A0AAV7JCQ1"/>
<dbReference type="GO" id="GO:0005886">
    <property type="term" value="C:plasma membrane"/>
    <property type="evidence" value="ECO:0007669"/>
    <property type="project" value="TreeGrafter"/>
</dbReference>
<dbReference type="GO" id="GO:0005769">
    <property type="term" value="C:early endosome"/>
    <property type="evidence" value="ECO:0007669"/>
    <property type="project" value="TreeGrafter"/>
</dbReference>
<dbReference type="EMBL" id="JAKMXF010000354">
    <property type="protein sequence ID" value="KAI6646542.1"/>
    <property type="molecule type" value="Genomic_DNA"/>
</dbReference>
<evidence type="ECO:0000259" key="3">
    <source>
        <dbReference type="PROSITE" id="PS50195"/>
    </source>
</evidence>
<comment type="caution">
    <text evidence="4">The sequence shown here is derived from an EMBL/GenBank/DDBJ whole genome shotgun (WGS) entry which is preliminary data.</text>
</comment>
<gene>
    <name evidence="4" type="ORF">LOD99_12663</name>
</gene>
<evidence type="ECO:0000256" key="2">
    <source>
        <dbReference type="ARBA" id="ARBA00022490"/>
    </source>
</evidence>
<proteinExistence type="predicted"/>
<dbReference type="GO" id="GO:0005770">
    <property type="term" value="C:late endosome"/>
    <property type="evidence" value="ECO:0007669"/>
    <property type="project" value="TreeGrafter"/>
</dbReference>